<keyword evidence="5" id="KW-0687">Ribonucleoprotein</keyword>
<comment type="caution">
    <text evidence="5">The sequence shown here is derived from an EMBL/GenBank/DDBJ whole genome shotgun (WGS) entry which is preliminary data.</text>
</comment>
<dbReference type="Gene3D" id="3.30.2350.10">
    <property type="entry name" value="Pseudouridine synthase"/>
    <property type="match status" value="1"/>
</dbReference>
<dbReference type="PANTHER" id="PTHR23127">
    <property type="entry name" value="CENTROMERE/MICROTUBULE BINDING PROTEIN CBF5"/>
    <property type="match status" value="1"/>
</dbReference>
<dbReference type="InterPro" id="IPR036974">
    <property type="entry name" value="PUA_sf"/>
</dbReference>
<dbReference type="GO" id="GO:1990904">
    <property type="term" value="C:ribonucleoprotein complex"/>
    <property type="evidence" value="ECO:0007669"/>
    <property type="project" value="UniProtKB-KW"/>
</dbReference>
<evidence type="ECO:0000259" key="3">
    <source>
        <dbReference type="SMART" id="SM00359"/>
    </source>
</evidence>
<comment type="similarity">
    <text evidence="1">Belongs to the pseudouridine synthase TruB family.</text>
</comment>
<dbReference type="PROSITE" id="PS50890">
    <property type="entry name" value="PUA"/>
    <property type="match status" value="1"/>
</dbReference>
<dbReference type="InterPro" id="IPR020103">
    <property type="entry name" value="PsdUridine_synth_cat_dom_sf"/>
</dbReference>
<dbReference type="InterPro" id="IPR002501">
    <property type="entry name" value="PsdUridine_synth_N"/>
</dbReference>
<feature type="domain" description="PUA" evidence="3">
    <location>
        <begin position="265"/>
        <end position="339"/>
    </location>
</feature>
<dbReference type="SUPFAM" id="SSF88697">
    <property type="entry name" value="PUA domain-like"/>
    <property type="match status" value="1"/>
</dbReference>
<dbReference type="Proteomes" id="UP001470230">
    <property type="component" value="Unassembled WGS sequence"/>
</dbReference>
<proteinExistence type="inferred from homology"/>
<accession>A0ABR2KB48</accession>
<dbReference type="InterPro" id="IPR002478">
    <property type="entry name" value="PUA"/>
</dbReference>
<dbReference type="Pfam" id="PF01472">
    <property type="entry name" value="PUA"/>
    <property type="match status" value="1"/>
</dbReference>
<reference evidence="5 6" key="1">
    <citation type="submission" date="2024-04" db="EMBL/GenBank/DDBJ databases">
        <title>Tritrichomonas musculus Genome.</title>
        <authorList>
            <person name="Alves-Ferreira E."/>
            <person name="Grigg M."/>
            <person name="Lorenzi H."/>
            <person name="Galac M."/>
        </authorList>
    </citation>
    <scope>NUCLEOTIDE SEQUENCE [LARGE SCALE GENOMIC DNA]</scope>
    <source>
        <strain evidence="5 6">EAF2021</strain>
    </source>
</reference>
<dbReference type="InterPro" id="IPR015947">
    <property type="entry name" value="PUA-like_sf"/>
</dbReference>
<dbReference type="SMART" id="SM00359">
    <property type="entry name" value="PUA"/>
    <property type="match status" value="1"/>
</dbReference>
<evidence type="ECO:0000259" key="4">
    <source>
        <dbReference type="SMART" id="SM01136"/>
    </source>
</evidence>
<gene>
    <name evidence="5" type="ORF">M9Y10_038278</name>
</gene>
<name>A0ABR2KB48_9EUKA</name>
<dbReference type="InterPro" id="IPR032819">
    <property type="entry name" value="TruB_C"/>
</dbReference>
<dbReference type="PANTHER" id="PTHR23127:SF0">
    <property type="entry name" value="H_ACA RIBONUCLEOPROTEIN COMPLEX SUBUNIT DKC1"/>
    <property type="match status" value="1"/>
</dbReference>
<sequence length="391" mass="44000">MSDNERIEPSDEKTVPDTSKWPLLLKNYSHLIAIDSHFTPLGNGHSPLKRPLRELLKYGVLNLDKPANPSSHEIVSWVKQILRVEKTGHSGTLDPKVTGVLIICIERATRIAKSQQNAGKEYVAVLKLNEAVEKTDLQKAIQFLTGRVYQCPPLISAVKKQLRVREIMKNELIEYDPEQKLAIMRVSCEAGTYIRVLCEHLGLVLRVGGEMEELRRTRTGNITEEKGMITMHDLLDAQWLLDTKGDESMMRRVIRPLEWMLTDYKRIIVKDSAIDAICHGAKVLIPGVMRISNDIENDDIVVIVSTKGEAIALGIAQMTSNIMMEADHGIAAKIKRVIMDRGTYQKCWGAGPVAQEKKRMIKAGLLSENGKENEKTPAHWLKNFLQGQLSK</sequence>
<protein>
    <submittedName>
        <fullName evidence="5">H/ACA ribonucleoprotein complex subunit dkc1</fullName>
    </submittedName>
</protein>
<evidence type="ECO:0000313" key="6">
    <source>
        <dbReference type="Proteomes" id="UP001470230"/>
    </source>
</evidence>
<keyword evidence="2" id="KW-0413">Isomerase</keyword>
<dbReference type="InterPro" id="IPR004802">
    <property type="entry name" value="tRNA_PsdUridine_synth_B_fam"/>
</dbReference>
<evidence type="ECO:0000313" key="5">
    <source>
        <dbReference type="EMBL" id="KAK8887240.1"/>
    </source>
</evidence>
<dbReference type="NCBIfam" id="NF003280">
    <property type="entry name" value="PRK04270.1"/>
    <property type="match status" value="1"/>
</dbReference>
<dbReference type="Pfam" id="PF01509">
    <property type="entry name" value="TruB_N"/>
    <property type="match status" value="1"/>
</dbReference>
<organism evidence="5 6">
    <name type="scientific">Tritrichomonas musculus</name>
    <dbReference type="NCBI Taxonomy" id="1915356"/>
    <lineage>
        <taxon>Eukaryota</taxon>
        <taxon>Metamonada</taxon>
        <taxon>Parabasalia</taxon>
        <taxon>Tritrichomonadida</taxon>
        <taxon>Tritrichomonadidae</taxon>
        <taxon>Tritrichomonas</taxon>
    </lineage>
</organism>
<keyword evidence="6" id="KW-1185">Reference proteome</keyword>
<dbReference type="CDD" id="cd02572">
    <property type="entry name" value="PseudoU_synth_hDyskerin"/>
    <property type="match status" value="1"/>
</dbReference>
<dbReference type="Pfam" id="PF16198">
    <property type="entry name" value="TruB_C_2"/>
    <property type="match status" value="1"/>
</dbReference>
<dbReference type="InterPro" id="IPR012960">
    <property type="entry name" value="Dyskerin-like"/>
</dbReference>
<dbReference type="CDD" id="cd21148">
    <property type="entry name" value="PUA_Cbf5"/>
    <property type="match status" value="1"/>
</dbReference>
<dbReference type="SUPFAM" id="SSF55120">
    <property type="entry name" value="Pseudouridine synthase"/>
    <property type="match status" value="1"/>
</dbReference>
<dbReference type="EMBL" id="JAPFFF010000006">
    <property type="protein sequence ID" value="KAK8887240.1"/>
    <property type="molecule type" value="Genomic_DNA"/>
</dbReference>
<evidence type="ECO:0000256" key="1">
    <source>
        <dbReference type="ARBA" id="ARBA00008999"/>
    </source>
</evidence>
<dbReference type="InterPro" id="IPR004521">
    <property type="entry name" value="Uncharacterised_CHP00451"/>
</dbReference>
<dbReference type="NCBIfam" id="TIGR00425">
    <property type="entry name" value="CBF5"/>
    <property type="match status" value="1"/>
</dbReference>
<feature type="domain" description="Dyskerin-like" evidence="4">
    <location>
        <begin position="17"/>
        <end position="75"/>
    </location>
</feature>
<dbReference type="NCBIfam" id="TIGR00451">
    <property type="entry name" value="unchar_dom_2"/>
    <property type="match status" value="1"/>
</dbReference>
<dbReference type="SMART" id="SM01136">
    <property type="entry name" value="DKCLD"/>
    <property type="match status" value="1"/>
</dbReference>
<dbReference type="Pfam" id="PF08068">
    <property type="entry name" value="DKCLD"/>
    <property type="match status" value="1"/>
</dbReference>
<evidence type="ECO:0000256" key="2">
    <source>
        <dbReference type="ARBA" id="ARBA00023235"/>
    </source>
</evidence>
<dbReference type="Gene3D" id="2.30.130.10">
    <property type="entry name" value="PUA domain"/>
    <property type="match status" value="1"/>
</dbReference>